<evidence type="ECO:0000313" key="4">
    <source>
        <dbReference type="Proteomes" id="UP001365781"/>
    </source>
</evidence>
<reference evidence="3 4" key="1">
    <citation type="submission" date="2024-03" db="EMBL/GenBank/DDBJ databases">
        <title>First Report of Pectobacterium brasiliscabiei causing potato scab in china.</title>
        <authorList>
            <person name="Handique U."/>
        </authorList>
    </citation>
    <scope>NUCLEOTIDE SEQUENCE [LARGE SCALE GENOMIC DNA]</scope>
    <source>
        <strain evidence="3 4">ZRIMU1503</strain>
    </source>
</reference>
<feature type="region of interest" description="Disordered" evidence="1">
    <location>
        <begin position="87"/>
        <end position="132"/>
    </location>
</feature>
<feature type="compositionally biased region" description="Basic and acidic residues" evidence="1">
    <location>
        <begin position="365"/>
        <end position="375"/>
    </location>
</feature>
<name>A0ABU8GAT6_9ACTN</name>
<protein>
    <submittedName>
        <fullName evidence="3">Uncharacterized protein</fullName>
    </submittedName>
</protein>
<feature type="compositionally biased region" description="Low complexity" evidence="1">
    <location>
        <begin position="189"/>
        <end position="199"/>
    </location>
</feature>
<feature type="transmembrane region" description="Helical" evidence="2">
    <location>
        <begin position="156"/>
        <end position="182"/>
    </location>
</feature>
<feature type="compositionally biased region" description="Gly residues" evidence="1">
    <location>
        <begin position="381"/>
        <end position="404"/>
    </location>
</feature>
<dbReference type="EMBL" id="JBBAYM010000008">
    <property type="protein sequence ID" value="MEI5610303.1"/>
    <property type="molecule type" value="Genomic_DNA"/>
</dbReference>
<gene>
    <name evidence="3" type="ORF">WB403_14110</name>
</gene>
<accession>A0ABU8GAT6</accession>
<feature type="compositionally biased region" description="Basic and acidic residues" evidence="1">
    <location>
        <begin position="274"/>
        <end position="299"/>
    </location>
</feature>
<keyword evidence="4" id="KW-1185">Reference proteome</keyword>
<comment type="caution">
    <text evidence="3">The sequence shown here is derived from an EMBL/GenBank/DDBJ whole genome shotgun (WGS) entry which is preliminary data.</text>
</comment>
<evidence type="ECO:0000313" key="3">
    <source>
        <dbReference type="EMBL" id="MEI5610303.1"/>
    </source>
</evidence>
<feature type="compositionally biased region" description="Gly residues" evidence="1">
    <location>
        <begin position="325"/>
        <end position="337"/>
    </location>
</feature>
<sequence>MADEQYRWLNRDAAERLLRGEPLEAVDADIRARADRLAEALDLLAAEAAPVSPRTSELPGEAAALAAFREASTARADAVSPAARSGLAAHAAGTGPVTESGPITESGPVTEPGRGGSSHTTAAPAADAGLVRLGHPVRARSVPEGRRARWGRPVRYGLVAAVAAGMLGGVTAVTGGGALSAFRDEEPEPSASSSAAGSPDRPLLSPTPNTGQGDRGRGAWGGGTSEAPPDGSAKGDSPSGEGTGGTDEDERSGDSRKGRGTTQERWNGVLSACRDVRDGKEPDADRRRALEEAAGGKDKNRLKRFCEGALAGGSGIPGTAKRPGAGAGYGNGTGVSGSGDSNGPAGGGDKNTRSGKDSDEDDDSDRGGRGRNGDGKKRHGNGNGNGKSHGNGSWNGSGSGSGKNKGGKNKSGWNKNGRGNGGNGHRGQLAAPAPIDVIARVTPA</sequence>
<evidence type="ECO:0000256" key="1">
    <source>
        <dbReference type="SAM" id="MobiDB-lite"/>
    </source>
</evidence>
<proteinExistence type="predicted"/>
<keyword evidence="2" id="KW-1133">Transmembrane helix</keyword>
<keyword evidence="2" id="KW-0472">Membrane</keyword>
<organism evidence="3 4">
    <name type="scientific">Streptomyces brasiliscabiei</name>
    <dbReference type="NCBI Taxonomy" id="2736302"/>
    <lineage>
        <taxon>Bacteria</taxon>
        <taxon>Bacillati</taxon>
        <taxon>Actinomycetota</taxon>
        <taxon>Actinomycetes</taxon>
        <taxon>Kitasatosporales</taxon>
        <taxon>Streptomycetaceae</taxon>
        <taxon>Streptomyces</taxon>
    </lineage>
</organism>
<keyword evidence="2" id="KW-0812">Transmembrane</keyword>
<dbReference type="Proteomes" id="UP001365781">
    <property type="component" value="Unassembled WGS sequence"/>
</dbReference>
<evidence type="ECO:0000256" key="2">
    <source>
        <dbReference type="SAM" id="Phobius"/>
    </source>
</evidence>
<feature type="region of interest" description="Disordered" evidence="1">
    <location>
        <begin position="180"/>
        <end position="444"/>
    </location>
</feature>
<dbReference type="RefSeq" id="WP_336542070.1">
    <property type="nucleotide sequence ID" value="NZ_JBBAYL010000012.1"/>
</dbReference>